<sequence>MRDLKHCLINSRLSDLPFCGNAFTWSNKHAIDPISKKLDRTLINDEWMVAFPNSLGVFGEPGFSDHSPSCVFLDTGKLKIHKPFKFLTLLNDNEEFGPLIKLWWQALTFDCSKMLLVSKKLKALKRVIKDFSHDNYSDLEKRTSEAFENLQTCQQTLLASPSALSSQLEKEAHMKWCILASAEESFLRQKSRICWLENGDKNSKFFHRVVLSRQAQNHILFLLDDNHQVVESKLGIQQLAVDFYKTLLGSKGPVQSPSIDAIEDIISQRCSASAIQILSRPFTPEEIKTVGADMIAAVMEFYHSGQILKKWNATLLTLIPKSPSASKMTEFRPIACCNSIYKATELVQGYNQKNISERGMLKVDLKKAFDSVNWDFIICILKVMGFPQHFVQLITKCITTTSFSVSINGKSCGFIKGAKGLRQGDSISPYLFTLAMERASLQNITKVLQDFSVLSGLSMNKDKTDLYLAGVNQDETLRIGTLGFNLGSLPIRYLGLPLMHRKLQICDYSPLLDKISAKFSSWSAHALSYAGRKALITSVIYGVVNFWASAFILPKGCIKSIESMCSRFLWCGDITKKPAAKVAWQDLCLPLEEGGLGFRCFARWNKTLCLKLIWRMLTARDSLWADWMRNNKIKDGVFWQIDEKKQTSWTWKTLLHLRPLALQFLRCQVGNGRKVSFWSDWWSPFGPLLDFMGATGPSQTGIPLQKTVADACTPEGWLLRHARSPQAELLQTYLTTVPLPSLSCEPDRYTWKTDTVELDQFSTKKTWDILRQKHNPRSWSRQVWFKGAIPRHAFMMWLMHLDRLPTQTRLAS</sequence>
<dbReference type="RefSeq" id="XP_010481131.1">
    <property type="nucleotide sequence ID" value="XM_010482829.1"/>
</dbReference>
<dbReference type="Pfam" id="PF00078">
    <property type="entry name" value="RVT_1"/>
    <property type="match status" value="1"/>
</dbReference>
<evidence type="ECO:0000259" key="1">
    <source>
        <dbReference type="PROSITE" id="PS50878"/>
    </source>
</evidence>
<dbReference type="PANTHER" id="PTHR33116">
    <property type="entry name" value="REVERSE TRANSCRIPTASE ZINC-BINDING DOMAIN-CONTAINING PROTEIN-RELATED-RELATED"/>
    <property type="match status" value="1"/>
</dbReference>
<dbReference type="PANTHER" id="PTHR33116:SF84">
    <property type="entry name" value="RNA-DIRECTED DNA POLYMERASE"/>
    <property type="match status" value="1"/>
</dbReference>
<dbReference type="InterPro" id="IPR026960">
    <property type="entry name" value="RVT-Znf"/>
</dbReference>
<dbReference type="SUPFAM" id="SSF56672">
    <property type="entry name" value="DNA/RNA polymerases"/>
    <property type="match status" value="1"/>
</dbReference>
<dbReference type="PROSITE" id="PS50878">
    <property type="entry name" value="RT_POL"/>
    <property type="match status" value="1"/>
</dbReference>
<keyword evidence="2" id="KW-1185">Reference proteome</keyword>
<evidence type="ECO:0000313" key="2">
    <source>
        <dbReference type="Proteomes" id="UP000694864"/>
    </source>
</evidence>
<feature type="domain" description="Reverse transcriptase" evidence="1">
    <location>
        <begin position="300"/>
        <end position="527"/>
    </location>
</feature>
<gene>
    <name evidence="3" type="primary">LOC104759967</name>
</gene>
<dbReference type="GeneID" id="104759967"/>
<reference evidence="3" key="2">
    <citation type="submission" date="2025-08" db="UniProtKB">
        <authorList>
            <consortium name="RefSeq"/>
        </authorList>
    </citation>
    <scope>IDENTIFICATION</scope>
    <source>
        <tissue evidence="3">Leaf</tissue>
    </source>
</reference>
<name>A0ABM0X5Q1_CAMSA</name>
<dbReference type="Proteomes" id="UP000694864">
    <property type="component" value="Chromosome 17"/>
</dbReference>
<protein>
    <submittedName>
        <fullName evidence="3">Uncharacterized protein LOC104759967</fullName>
    </submittedName>
</protein>
<dbReference type="InterPro" id="IPR000477">
    <property type="entry name" value="RT_dom"/>
</dbReference>
<accession>A0ABM0X5Q1</accession>
<reference evidence="2" key="1">
    <citation type="journal article" date="2014" name="Nat. Commun.">
        <title>The emerging biofuel crop Camelina sativa retains a highly undifferentiated hexaploid genome structure.</title>
        <authorList>
            <person name="Kagale S."/>
            <person name="Koh C."/>
            <person name="Nixon J."/>
            <person name="Bollina V."/>
            <person name="Clarke W.E."/>
            <person name="Tuteja R."/>
            <person name="Spillane C."/>
            <person name="Robinson S.J."/>
            <person name="Links M.G."/>
            <person name="Clarke C."/>
            <person name="Higgins E.E."/>
            <person name="Huebert T."/>
            <person name="Sharpe A.G."/>
            <person name="Parkin I.A."/>
        </authorList>
    </citation>
    <scope>NUCLEOTIDE SEQUENCE [LARGE SCALE GENOMIC DNA]</scope>
    <source>
        <strain evidence="2">cv. DH55</strain>
    </source>
</reference>
<proteinExistence type="predicted"/>
<dbReference type="Pfam" id="PF13966">
    <property type="entry name" value="zf-RVT"/>
    <property type="match status" value="1"/>
</dbReference>
<dbReference type="InterPro" id="IPR043502">
    <property type="entry name" value="DNA/RNA_pol_sf"/>
</dbReference>
<evidence type="ECO:0000313" key="3">
    <source>
        <dbReference type="RefSeq" id="XP_010481131.1"/>
    </source>
</evidence>
<organism evidence="2 3">
    <name type="scientific">Camelina sativa</name>
    <name type="common">False flax</name>
    <name type="synonym">Myagrum sativum</name>
    <dbReference type="NCBI Taxonomy" id="90675"/>
    <lineage>
        <taxon>Eukaryota</taxon>
        <taxon>Viridiplantae</taxon>
        <taxon>Streptophyta</taxon>
        <taxon>Embryophyta</taxon>
        <taxon>Tracheophyta</taxon>
        <taxon>Spermatophyta</taxon>
        <taxon>Magnoliopsida</taxon>
        <taxon>eudicotyledons</taxon>
        <taxon>Gunneridae</taxon>
        <taxon>Pentapetalae</taxon>
        <taxon>rosids</taxon>
        <taxon>malvids</taxon>
        <taxon>Brassicales</taxon>
        <taxon>Brassicaceae</taxon>
        <taxon>Camelineae</taxon>
        <taxon>Camelina</taxon>
    </lineage>
</organism>